<dbReference type="RefSeq" id="WP_119480813.1">
    <property type="nucleotide sequence ID" value="NZ_QXTG01000001.1"/>
</dbReference>
<dbReference type="PANTHER" id="PTHR43289:SF6">
    <property type="entry name" value="SERINE_THREONINE-PROTEIN KINASE NEKL-3"/>
    <property type="match status" value="1"/>
</dbReference>
<dbReference type="InterPro" id="IPR011009">
    <property type="entry name" value="Kinase-like_dom_sf"/>
</dbReference>
<dbReference type="EC" id="2.7.11.1" evidence="1"/>
<keyword evidence="4" id="KW-0547">Nucleotide-binding</keyword>
<keyword evidence="3" id="KW-0808">Transferase</keyword>
<name>A0A3A1U1W9_9MICO</name>
<dbReference type="Pfam" id="PF01590">
    <property type="entry name" value="GAF"/>
    <property type="match status" value="1"/>
</dbReference>
<keyword evidence="9" id="KW-1185">Reference proteome</keyword>
<dbReference type="Proteomes" id="UP000265742">
    <property type="component" value="Unassembled WGS sequence"/>
</dbReference>
<evidence type="ECO:0000256" key="2">
    <source>
        <dbReference type="ARBA" id="ARBA00022527"/>
    </source>
</evidence>
<dbReference type="SMART" id="SM00065">
    <property type="entry name" value="GAF"/>
    <property type="match status" value="1"/>
</dbReference>
<evidence type="ECO:0000256" key="5">
    <source>
        <dbReference type="ARBA" id="ARBA00022777"/>
    </source>
</evidence>
<dbReference type="InterPro" id="IPR003018">
    <property type="entry name" value="GAF"/>
</dbReference>
<gene>
    <name evidence="8" type="ORF">D1781_03210</name>
</gene>
<dbReference type="GO" id="GO:0005524">
    <property type="term" value="F:ATP binding"/>
    <property type="evidence" value="ECO:0007669"/>
    <property type="project" value="UniProtKB-KW"/>
</dbReference>
<evidence type="ECO:0000256" key="6">
    <source>
        <dbReference type="ARBA" id="ARBA00022840"/>
    </source>
</evidence>
<dbReference type="PANTHER" id="PTHR43289">
    <property type="entry name" value="MITOGEN-ACTIVATED PROTEIN KINASE KINASE KINASE 20-RELATED"/>
    <property type="match status" value="1"/>
</dbReference>
<dbReference type="PROSITE" id="PS50011">
    <property type="entry name" value="PROTEIN_KINASE_DOM"/>
    <property type="match status" value="1"/>
</dbReference>
<dbReference type="OrthoDB" id="9762169at2"/>
<keyword evidence="6" id="KW-0067">ATP-binding</keyword>
<reference evidence="9" key="1">
    <citation type="submission" date="2018-09" db="EMBL/GenBank/DDBJ databases">
        <authorList>
            <person name="Kim I."/>
        </authorList>
    </citation>
    <scope>NUCLEOTIDE SEQUENCE [LARGE SCALE GENOMIC DNA]</scope>
    <source>
        <strain evidence="9">DD4a</strain>
    </source>
</reference>
<dbReference type="InterPro" id="IPR000719">
    <property type="entry name" value="Prot_kinase_dom"/>
</dbReference>
<keyword evidence="5" id="KW-0418">Kinase</keyword>
<dbReference type="Gene3D" id="3.30.450.40">
    <property type="match status" value="1"/>
</dbReference>
<dbReference type="CDD" id="cd14014">
    <property type="entry name" value="STKc_PknB_like"/>
    <property type="match status" value="1"/>
</dbReference>
<organism evidence="8 9">
    <name type="scientific">Amnibacterium setariae</name>
    <dbReference type="NCBI Taxonomy" id="2306585"/>
    <lineage>
        <taxon>Bacteria</taxon>
        <taxon>Bacillati</taxon>
        <taxon>Actinomycetota</taxon>
        <taxon>Actinomycetes</taxon>
        <taxon>Micrococcales</taxon>
        <taxon>Microbacteriaceae</taxon>
        <taxon>Amnibacterium</taxon>
    </lineage>
</organism>
<dbReference type="Pfam" id="PF00069">
    <property type="entry name" value="Pkinase"/>
    <property type="match status" value="1"/>
</dbReference>
<proteinExistence type="predicted"/>
<dbReference type="SMART" id="SM00220">
    <property type="entry name" value="S_TKc"/>
    <property type="match status" value="1"/>
</dbReference>
<accession>A0A3A1U1W9</accession>
<dbReference type="PROSITE" id="PS00108">
    <property type="entry name" value="PROTEIN_KINASE_ST"/>
    <property type="match status" value="1"/>
</dbReference>
<dbReference type="EMBL" id="QXTG01000001">
    <property type="protein sequence ID" value="RIX30452.1"/>
    <property type="molecule type" value="Genomic_DNA"/>
</dbReference>
<feature type="domain" description="Protein kinase" evidence="7">
    <location>
        <begin position="16"/>
        <end position="278"/>
    </location>
</feature>
<protein>
    <recommendedName>
        <fullName evidence="1">non-specific serine/threonine protein kinase</fullName>
        <ecNumber evidence="1">2.7.11.1</ecNumber>
    </recommendedName>
</protein>
<keyword evidence="2" id="KW-0723">Serine/threonine-protein kinase</keyword>
<dbReference type="SUPFAM" id="SSF55781">
    <property type="entry name" value="GAF domain-like"/>
    <property type="match status" value="1"/>
</dbReference>
<dbReference type="GO" id="GO:0004674">
    <property type="term" value="F:protein serine/threonine kinase activity"/>
    <property type="evidence" value="ECO:0007669"/>
    <property type="project" value="UniProtKB-KW"/>
</dbReference>
<evidence type="ECO:0000259" key="7">
    <source>
        <dbReference type="PROSITE" id="PS50011"/>
    </source>
</evidence>
<dbReference type="InterPro" id="IPR029016">
    <property type="entry name" value="GAF-like_dom_sf"/>
</dbReference>
<dbReference type="Gene3D" id="3.30.200.20">
    <property type="entry name" value="Phosphorylase Kinase, domain 1"/>
    <property type="match status" value="1"/>
</dbReference>
<dbReference type="Gene3D" id="1.10.510.10">
    <property type="entry name" value="Transferase(Phosphotransferase) domain 1"/>
    <property type="match status" value="1"/>
</dbReference>
<evidence type="ECO:0000313" key="9">
    <source>
        <dbReference type="Proteomes" id="UP000265742"/>
    </source>
</evidence>
<evidence type="ECO:0000256" key="4">
    <source>
        <dbReference type="ARBA" id="ARBA00022741"/>
    </source>
</evidence>
<comment type="caution">
    <text evidence="8">The sequence shown here is derived from an EMBL/GenBank/DDBJ whole genome shotgun (WGS) entry which is preliminary data.</text>
</comment>
<dbReference type="AlphaFoldDB" id="A0A3A1U1W9"/>
<evidence type="ECO:0000313" key="8">
    <source>
        <dbReference type="EMBL" id="RIX30452.1"/>
    </source>
</evidence>
<dbReference type="InterPro" id="IPR008271">
    <property type="entry name" value="Ser/Thr_kinase_AS"/>
</dbReference>
<evidence type="ECO:0000256" key="3">
    <source>
        <dbReference type="ARBA" id="ARBA00022679"/>
    </source>
</evidence>
<evidence type="ECO:0000256" key="1">
    <source>
        <dbReference type="ARBA" id="ARBA00012513"/>
    </source>
</evidence>
<dbReference type="SUPFAM" id="SSF56112">
    <property type="entry name" value="Protein kinase-like (PK-like)"/>
    <property type="match status" value="1"/>
</dbReference>
<sequence>MTDAPPTAPSTVAGRYEIGEPIGRGARAYVYEAVDRLLERPVAIKLFHASSVDIEELRAQEVEARLLGRLNHYALTTLFDAGIDESDPENPRFFLVMERIPGVDLKRWIRREGALTPAQVAYLGFDLAEGLQYVHEAGFLHRDIKPANVLIADRRSTTRIRGKLADFGIASIIGRLGSSGTADGTAAYLSPEQVDGQEPTQASDVYALGLVLLECLTGEPAFPGSKTETAAARLERDPHIPASVPGPSRELLRSMTALLPQDRPSLDEVALAFQTASLRDLVQTGRVDPATLSTEEERRMALVRRYNILDTPPDDAFDRISHLARRLLDVPIALVAILDADREWFKSRNGIEIEEIDRDVALCAITVQTNRPLAITDVQADETFRRNPIVAADPSLHAFLAVPLLTSGGHAIGTLCVFDRQVRVFTDQEIDDLSQLAAMAMRELDLRLASRRAVFDR</sequence>